<evidence type="ECO:0000256" key="1">
    <source>
        <dbReference type="SAM" id="MobiDB-lite"/>
    </source>
</evidence>
<proteinExistence type="predicted"/>
<evidence type="ECO:0000259" key="2">
    <source>
        <dbReference type="PROSITE" id="PS51383"/>
    </source>
</evidence>
<feature type="region of interest" description="Disordered" evidence="1">
    <location>
        <begin position="1"/>
        <end position="25"/>
    </location>
</feature>
<feature type="domain" description="YjeF C-terminal" evidence="2">
    <location>
        <begin position="1"/>
        <end position="106"/>
    </location>
</feature>
<name>A0ABQ6JKH1_9ACTN</name>
<comment type="caution">
    <text evidence="3">The sequence shown here is derived from an EMBL/GenBank/DDBJ whole genome shotgun (WGS) entry which is preliminary data.</text>
</comment>
<evidence type="ECO:0000313" key="3">
    <source>
        <dbReference type="EMBL" id="GMA87903.1"/>
    </source>
</evidence>
<feature type="compositionally biased region" description="Polar residues" evidence="1">
    <location>
        <begin position="1"/>
        <end position="11"/>
    </location>
</feature>
<dbReference type="PROSITE" id="PS51383">
    <property type="entry name" value="YJEF_C_3"/>
    <property type="match status" value="1"/>
</dbReference>
<dbReference type="InterPro" id="IPR029056">
    <property type="entry name" value="Ribokinase-like"/>
</dbReference>
<dbReference type="PROSITE" id="PS01050">
    <property type="entry name" value="YJEF_C_2"/>
    <property type="match status" value="1"/>
</dbReference>
<keyword evidence="4" id="KW-1185">Reference proteome</keyword>
<dbReference type="SUPFAM" id="SSF53613">
    <property type="entry name" value="Ribokinase-like"/>
    <property type="match status" value="1"/>
</dbReference>
<dbReference type="EMBL" id="BSUZ01000001">
    <property type="protein sequence ID" value="GMA87903.1"/>
    <property type="molecule type" value="Genomic_DNA"/>
</dbReference>
<accession>A0ABQ6JKH1</accession>
<dbReference type="InterPro" id="IPR000631">
    <property type="entry name" value="CARKD"/>
</dbReference>
<protein>
    <recommendedName>
        <fullName evidence="2">YjeF C-terminal domain-containing protein</fullName>
    </recommendedName>
</protein>
<dbReference type="Proteomes" id="UP001157017">
    <property type="component" value="Unassembled WGS sequence"/>
</dbReference>
<evidence type="ECO:0000313" key="4">
    <source>
        <dbReference type="Proteomes" id="UP001157017"/>
    </source>
</evidence>
<reference evidence="4" key="1">
    <citation type="journal article" date="2019" name="Int. J. Syst. Evol. Microbiol.">
        <title>The Global Catalogue of Microorganisms (GCM) 10K type strain sequencing project: providing services to taxonomists for standard genome sequencing and annotation.</title>
        <authorList>
            <consortium name="The Broad Institute Genomics Platform"/>
            <consortium name="The Broad Institute Genome Sequencing Center for Infectious Disease"/>
            <person name="Wu L."/>
            <person name="Ma J."/>
        </authorList>
    </citation>
    <scope>NUCLEOTIDE SEQUENCE [LARGE SCALE GENOMIC DNA]</scope>
    <source>
        <strain evidence="4">NBRC 108730</strain>
    </source>
</reference>
<organism evidence="3 4">
    <name type="scientific">Angustibacter aerolatus</name>
    <dbReference type="NCBI Taxonomy" id="1162965"/>
    <lineage>
        <taxon>Bacteria</taxon>
        <taxon>Bacillati</taxon>
        <taxon>Actinomycetota</taxon>
        <taxon>Actinomycetes</taxon>
        <taxon>Kineosporiales</taxon>
        <taxon>Kineosporiaceae</taxon>
    </lineage>
</organism>
<dbReference type="Pfam" id="PF01256">
    <property type="entry name" value="Carb_kinase"/>
    <property type="match status" value="1"/>
</dbReference>
<dbReference type="InterPro" id="IPR017953">
    <property type="entry name" value="Carbohydrate_kinase_pred_CS"/>
</dbReference>
<gene>
    <name evidence="3" type="ORF">GCM10025868_31530</name>
</gene>
<dbReference type="Gene3D" id="3.40.1190.20">
    <property type="match status" value="1"/>
</dbReference>
<sequence length="106" mass="10535">MVSGGATTWTASPDGRLWRDGAGGGGLGTAGSGDVLAGVVAGLSARGAEPAQAAVWGAHLHGRAGDRLAVEVGPYGYLAREPDPDAATGPGRGRAVAQEFFFPAFE</sequence>